<evidence type="ECO:0000256" key="3">
    <source>
        <dbReference type="ARBA" id="ARBA00022490"/>
    </source>
</evidence>
<dbReference type="RefSeq" id="WP_104001236.1">
    <property type="nucleotide sequence ID" value="NZ_FNVQ01000001.1"/>
</dbReference>
<dbReference type="HAMAP" id="MF_00772">
    <property type="entry name" value="OGT"/>
    <property type="match status" value="1"/>
</dbReference>
<evidence type="ECO:0000259" key="11">
    <source>
        <dbReference type="Pfam" id="PF02870"/>
    </source>
</evidence>
<dbReference type="GO" id="GO:0005737">
    <property type="term" value="C:cytoplasm"/>
    <property type="evidence" value="ECO:0007669"/>
    <property type="project" value="UniProtKB-SubCell"/>
</dbReference>
<dbReference type="SUPFAM" id="SSF46767">
    <property type="entry name" value="Methylated DNA-protein cysteine methyltransferase, C-terminal domain"/>
    <property type="match status" value="1"/>
</dbReference>
<dbReference type="SUPFAM" id="SSF53155">
    <property type="entry name" value="Methylated DNA-protein cysteine methyltransferase domain"/>
    <property type="match status" value="1"/>
</dbReference>
<dbReference type="EC" id="2.1.1.63" evidence="9"/>
<protein>
    <recommendedName>
        <fullName evidence="9">Methylated-DNA--protein-cysteine methyltransferase</fullName>
        <ecNumber evidence="9">2.1.1.63</ecNumber>
    </recommendedName>
    <alternativeName>
        <fullName evidence="9">6-O-methylguanine-DNA methyltransferase</fullName>
        <shortName evidence="9">MGMT</shortName>
    </alternativeName>
    <alternativeName>
        <fullName evidence="9">O-6-methylguanine-DNA-alkyltransferase</fullName>
    </alternativeName>
</protein>
<dbReference type="GO" id="GO:0032259">
    <property type="term" value="P:methylation"/>
    <property type="evidence" value="ECO:0007669"/>
    <property type="project" value="UniProtKB-KW"/>
</dbReference>
<evidence type="ECO:0000256" key="8">
    <source>
        <dbReference type="ARBA" id="ARBA00049348"/>
    </source>
</evidence>
<dbReference type="Pfam" id="PF01035">
    <property type="entry name" value="DNA_binding_1"/>
    <property type="match status" value="1"/>
</dbReference>
<dbReference type="EMBL" id="FNVQ01000001">
    <property type="protein sequence ID" value="SEF67941.1"/>
    <property type="molecule type" value="Genomic_DNA"/>
</dbReference>
<organism evidence="12 13">
    <name type="scientific">Marinobacterium lutimaris</name>
    <dbReference type="NCBI Taxonomy" id="568106"/>
    <lineage>
        <taxon>Bacteria</taxon>
        <taxon>Pseudomonadati</taxon>
        <taxon>Pseudomonadota</taxon>
        <taxon>Gammaproteobacteria</taxon>
        <taxon>Oceanospirillales</taxon>
        <taxon>Oceanospirillaceae</taxon>
        <taxon>Marinobacterium</taxon>
    </lineage>
</organism>
<feature type="domain" description="Methylguanine DNA methyltransferase ribonuclease-like" evidence="11">
    <location>
        <begin position="10"/>
        <end position="73"/>
    </location>
</feature>
<keyword evidence="13" id="KW-1185">Reference proteome</keyword>
<dbReference type="GO" id="GO:0003908">
    <property type="term" value="F:methylated-DNA-[protein]-cysteine S-methyltransferase activity"/>
    <property type="evidence" value="ECO:0007669"/>
    <property type="project" value="UniProtKB-UniRule"/>
</dbReference>
<comment type="subcellular location">
    <subcellularLocation>
        <location evidence="9">Cytoplasm</location>
    </subcellularLocation>
</comment>
<dbReference type="InterPro" id="IPR001497">
    <property type="entry name" value="MethylDNA_cys_MeTrfase_AS"/>
</dbReference>
<dbReference type="NCBIfam" id="TIGR00589">
    <property type="entry name" value="ogt"/>
    <property type="match status" value="1"/>
</dbReference>
<dbReference type="InterPro" id="IPR036217">
    <property type="entry name" value="MethylDNA_cys_MeTrfase_DNAb"/>
</dbReference>
<feature type="domain" description="Methylated-DNA-[protein]-cysteine S-methyltransferase DNA binding" evidence="10">
    <location>
        <begin position="77"/>
        <end position="156"/>
    </location>
</feature>
<sequence length="159" mass="17055">MNTQATAQLHLTDLPIGALTLTASDEALTGVEFGRVEHVSLDHVPNDVLLEAAHQLSEYFAGKRQTFDLPLSPEGTEFQREVWQALQAIPFGETRSYGELANSLGKPRAARAVGLANNRNPLAILIPCHRVIGADGALTGYAGGLLIKQALLDLESSRS</sequence>
<dbReference type="GO" id="GO:0006307">
    <property type="term" value="P:DNA alkylation repair"/>
    <property type="evidence" value="ECO:0007669"/>
    <property type="project" value="UniProtKB-UniRule"/>
</dbReference>
<dbReference type="InterPro" id="IPR023546">
    <property type="entry name" value="MGMT"/>
</dbReference>
<keyword evidence="7 9" id="KW-0234">DNA repair</keyword>
<comment type="catalytic activity">
    <reaction evidence="1 9">
        <text>a 4-O-methyl-thymidine in DNA + L-cysteinyl-[protein] = a thymidine in DNA + S-methyl-L-cysteinyl-[protein]</text>
        <dbReference type="Rhea" id="RHEA:53428"/>
        <dbReference type="Rhea" id="RHEA-COMP:10131"/>
        <dbReference type="Rhea" id="RHEA-COMP:10132"/>
        <dbReference type="Rhea" id="RHEA-COMP:13555"/>
        <dbReference type="Rhea" id="RHEA-COMP:13556"/>
        <dbReference type="ChEBI" id="CHEBI:29950"/>
        <dbReference type="ChEBI" id="CHEBI:82612"/>
        <dbReference type="ChEBI" id="CHEBI:137386"/>
        <dbReference type="ChEBI" id="CHEBI:137387"/>
        <dbReference type="EC" id="2.1.1.63"/>
    </reaction>
</comment>
<dbReference type="PANTHER" id="PTHR10815:SF5">
    <property type="entry name" value="METHYLATED-DNA--PROTEIN-CYSTEINE METHYLTRANSFERASE"/>
    <property type="match status" value="1"/>
</dbReference>
<reference evidence="12 13" key="1">
    <citation type="submission" date="2016-10" db="EMBL/GenBank/DDBJ databases">
        <authorList>
            <person name="de Groot N.N."/>
        </authorList>
    </citation>
    <scope>NUCLEOTIDE SEQUENCE [LARGE SCALE GENOMIC DNA]</scope>
    <source>
        <strain evidence="12 13">DSM 22012</strain>
    </source>
</reference>
<dbReference type="PANTHER" id="PTHR10815">
    <property type="entry name" value="METHYLATED-DNA--PROTEIN-CYSTEINE METHYLTRANSFERASE"/>
    <property type="match status" value="1"/>
</dbReference>
<dbReference type="Pfam" id="PF02870">
    <property type="entry name" value="Methyltransf_1N"/>
    <property type="match status" value="1"/>
</dbReference>
<evidence type="ECO:0000256" key="9">
    <source>
        <dbReference type="HAMAP-Rule" id="MF_00772"/>
    </source>
</evidence>
<dbReference type="FunFam" id="1.10.10.10:FF:000214">
    <property type="entry name" value="Methylated-DNA--protein-cysteine methyltransferase"/>
    <property type="match status" value="1"/>
</dbReference>
<dbReference type="Gene3D" id="3.30.160.70">
    <property type="entry name" value="Methylated DNA-protein cysteine methyltransferase domain"/>
    <property type="match status" value="1"/>
</dbReference>
<evidence type="ECO:0000256" key="4">
    <source>
        <dbReference type="ARBA" id="ARBA00022603"/>
    </source>
</evidence>
<gene>
    <name evidence="12" type="ORF">SAMN05444390_101211</name>
</gene>
<comment type="catalytic activity">
    <reaction evidence="8 9">
        <text>a 6-O-methyl-2'-deoxyguanosine in DNA + L-cysteinyl-[protein] = S-methyl-L-cysteinyl-[protein] + a 2'-deoxyguanosine in DNA</text>
        <dbReference type="Rhea" id="RHEA:24000"/>
        <dbReference type="Rhea" id="RHEA-COMP:10131"/>
        <dbReference type="Rhea" id="RHEA-COMP:10132"/>
        <dbReference type="Rhea" id="RHEA-COMP:11367"/>
        <dbReference type="Rhea" id="RHEA-COMP:11368"/>
        <dbReference type="ChEBI" id="CHEBI:29950"/>
        <dbReference type="ChEBI" id="CHEBI:82612"/>
        <dbReference type="ChEBI" id="CHEBI:85445"/>
        <dbReference type="ChEBI" id="CHEBI:85448"/>
        <dbReference type="EC" id="2.1.1.63"/>
    </reaction>
</comment>
<keyword evidence="6 9" id="KW-0227">DNA damage</keyword>
<proteinExistence type="inferred from homology"/>
<keyword evidence="4 9" id="KW-0489">Methyltransferase</keyword>
<comment type="miscellaneous">
    <text evidence="9">This enzyme catalyzes only one turnover and therefore is not strictly catalytic. According to one definition, an enzyme is a biocatalyst that acts repeatedly and over many reaction cycles.</text>
</comment>
<evidence type="ECO:0000256" key="6">
    <source>
        <dbReference type="ARBA" id="ARBA00022763"/>
    </source>
</evidence>
<dbReference type="Gene3D" id="1.10.10.10">
    <property type="entry name" value="Winged helix-like DNA-binding domain superfamily/Winged helix DNA-binding domain"/>
    <property type="match status" value="1"/>
</dbReference>
<evidence type="ECO:0000256" key="5">
    <source>
        <dbReference type="ARBA" id="ARBA00022679"/>
    </source>
</evidence>
<name>A0A1H5U108_9GAMM</name>
<evidence type="ECO:0000259" key="10">
    <source>
        <dbReference type="Pfam" id="PF01035"/>
    </source>
</evidence>
<evidence type="ECO:0000256" key="1">
    <source>
        <dbReference type="ARBA" id="ARBA00001286"/>
    </source>
</evidence>
<dbReference type="CDD" id="cd06445">
    <property type="entry name" value="ATase"/>
    <property type="match status" value="1"/>
</dbReference>
<evidence type="ECO:0000313" key="12">
    <source>
        <dbReference type="EMBL" id="SEF67941.1"/>
    </source>
</evidence>
<accession>A0A1H5U108</accession>
<evidence type="ECO:0000256" key="2">
    <source>
        <dbReference type="ARBA" id="ARBA00008711"/>
    </source>
</evidence>
<keyword evidence="5 9" id="KW-0808">Transferase</keyword>
<dbReference type="InterPro" id="IPR008332">
    <property type="entry name" value="MethylG_MeTrfase_N"/>
</dbReference>
<evidence type="ECO:0000256" key="7">
    <source>
        <dbReference type="ARBA" id="ARBA00023204"/>
    </source>
</evidence>
<feature type="active site" description="Nucleophile; methyl group acceptor" evidence="9">
    <location>
        <position position="128"/>
    </location>
</feature>
<dbReference type="PROSITE" id="PS00374">
    <property type="entry name" value="MGMT"/>
    <property type="match status" value="1"/>
</dbReference>
<dbReference type="OrthoDB" id="9811249at2"/>
<comment type="similarity">
    <text evidence="2 9">Belongs to the MGMT family.</text>
</comment>
<dbReference type="InterPro" id="IPR014048">
    <property type="entry name" value="MethylDNA_cys_MeTrfase_DNA-bd"/>
</dbReference>
<dbReference type="Proteomes" id="UP000236745">
    <property type="component" value="Unassembled WGS sequence"/>
</dbReference>
<dbReference type="AlphaFoldDB" id="A0A1H5U108"/>
<comment type="function">
    <text evidence="9">Involved in the cellular defense against the biological effects of O6-methylguanine (O6-MeG) and O4-methylthymine (O4-MeT) in DNA. Repairs the methylated nucleobase in DNA by stoichiometrically transferring the methyl group to a cysteine residue in the enzyme. This is a suicide reaction: the enzyme is irreversibly inactivated.</text>
</comment>
<dbReference type="InterPro" id="IPR036631">
    <property type="entry name" value="MGMT_N_sf"/>
</dbReference>
<evidence type="ECO:0000313" key="13">
    <source>
        <dbReference type="Proteomes" id="UP000236745"/>
    </source>
</evidence>
<keyword evidence="3 9" id="KW-0963">Cytoplasm</keyword>
<dbReference type="InterPro" id="IPR036388">
    <property type="entry name" value="WH-like_DNA-bd_sf"/>
</dbReference>